<protein>
    <submittedName>
        <fullName evidence="3">Membrane protein</fullName>
    </submittedName>
</protein>
<dbReference type="EMBL" id="JRKN01000011">
    <property type="protein sequence ID" value="KGJ04449.1"/>
    <property type="molecule type" value="Genomic_DNA"/>
</dbReference>
<reference evidence="3 5" key="1">
    <citation type="submission" date="2014-09" db="EMBL/GenBank/DDBJ databases">
        <authorList>
            <person name="McGinnis J.M."/>
            <person name="Wolfgang W.J."/>
        </authorList>
    </citation>
    <scope>NUCLEOTIDE SEQUENCE [LARGE SCALE GENOMIC DNA]</scope>
    <source>
        <strain evidence="3 5">JCM 14014</strain>
    </source>
</reference>
<dbReference type="InterPro" id="IPR058208">
    <property type="entry name" value="PACE"/>
</dbReference>
<dbReference type="OrthoDB" id="1631120at2"/>
<dbReference type="InterPro" id="IPR007896">
    <property type="entry name" value="BTP_bacteria"/>
</dbReference>
<dbReference type="EMBL" id="FOJO01000012">
    <property type="protein sequence ID" value="SFA54262.1"/>
    <property type="molecule type" value="Genomic_DNA"/>
</dbReference>
<feature type="domain" description="Chlorhexidine efflux transporter" evidence="2">
    <location>
        <begin position="2"/>
        <end position="65"/>
    </location>
</feature>
<feature type="transmembrane region" description="Helical" evidence="1">
    <location>
        <begin position="12"/>
        <end position="31"/>
    </location>
</feature>
<keyword evidence="5" id="KW-1185">Reference proteome</keyword>
<organism evidence="3 5">
    <name type="scientific">Paracoccus halophilus</name>
    <dbReference type="NCBI Taxonomy" id="376733"/>
    <lineage>
        <taxon>Bacteria</taxon>
        <taxon>Pseudomonadati</taxon>
        <taxon>Pseudomonadota</taxon>
        <taxon>Alphaproteobacteria</taxon>
        <taxon>Rhodobacterales</taxon>
        <taxon>Paracoccaceae</taxon>
        <taxon>Paracoccus</taxon>
    </lineage>
</organism>
<evidence type="ECO:0000313" key="5">
    <source>
        <dbReference type="Proteomes" id="UP000029846"/>
    </source>
</evidence>
<keyword evidence="1" id="KW-0812">Transmembrane</keyword>
<dbReference type="Proteomes" id="UP000029846">
    <property type="component" value="Unassembled WGS sequence"/>
</dbReference>
<gene>
    <name evidence="3" type="ORF">IT41_10010</name>
    <name evidence="4" type="ORF">SAMN04487972_1128</name>
</gene>
<dbReference type="NCBIfam" id="NF033664">
    <property type="entry name" value="PACE_transport"/>
    <property type="match status" value="1"/>
</dbReference>
<evidence type="ECO:0000259" key="2">
    <source>
        <dbReference type="Pfam" id="PF05232"/>
    </source>
</evidence>
<evidence type="ECO:0000256" key="1">
    <source>
        <dbReference type="SAM" id="Phobius"/>
    </source>
</evidence>
<feature type="transmembrane region" description="Helical" evidence="1">
    <location>
        <begin position="78"/>
        <end position="99"/>
    </location>
</feature>
<accession>A0A099F208</accession>
<proteinExistence type="predicted"/>
<evidence type="ECO:0000313" key="4">
    <source>
        <dbReference type="EMBL" id="SFA54262.1"/>
    </source>
</evidence>
<feature type="transmembrane region" description="Helical" evidence="1">
    <location>
        <begin position="105"/>
        <end position="129"/>
    </location>
</feature>
<feature type="domain" description="Chlorhexidine efflux transporter" evidence="2">
    <location>
        <begin position="72"/>
        <end position="134"/>
    </location>
</feature>
<evidence type="ECO:0000313" key="6">
    <source>
        <dbReference type="Proteomes" id="UP000182312"/>
    </source>
</evidence>
<dbReference type="Pfam" id="PF05232">
    <property type="entry name" value="BTP"/>
    <property type="match status" value="2"/>
</dbReference>
<dbReference type="AlphaFoldDB" id="A0A099F208"/>
<name>A0A099F208_9RHOB</name>
<keyword evidence="1" id="KW-1133">Transmembrane helix</keyword>
<reference evidence="3 5" key="2">
    <citation type="submission" date="2014-10" db="EMBL/GenBank/DDBJ databases">
        <title>Paracoccus sanguinis sp. nov., isolated from clinical specimens of New York State patients.</title>
        <authorList>
            <person name="Mingle L.A."/>
            <person name="Cole J.A."/>
            <person name="Lapierre P."/>
            <person name="Musser K.A."/>
        </authorList>
    </citation>
    <scope>NUCLEOTIDE SEQUENCE [LARGE SCALE GENOMIC DNA]</scope>
    <source>
        <strain evidence="3 5">JCM 14014</strain>
    </source>
</reference>
<dbReference type="Proteomes" id="UP000182312">
    <property type="component" value="Unassembled WGS sequence"/>
</dbReference>
<evidence type="ECO:0000313" key="3">
    <source>
        <dbReference type="EMBL" id="KGJ04449.1"/>
    </source>
</evidence>
<reference evidence="4 6" key="3">
    <citation type="submission" date="2016-10" db="EMBL/GenBank/DDBJ databases">
        <authorList>
            <person name="de Groot N.N."/>
        </authorList>
    </citation>
    <scope>NUCLEOTIDE SEQUENCE [LARGE SCALE GENOMIC DNA]</scope>
    <source>
        <strain evidence="4 6">CGMCC 1.6117</strain>
    </source>
</reference>
<dbReference type="eggNOG" id="COG4125">
    <property type="taxonomic scope" value="Bacteria"/>
</dbReference>
<sequence>MRTSGDRIRHAISFEIIGILILVPLGAMGFGMHVQDMGVVVIFGATIATLWNYLYNLGFDRAMKRWRGTVHKTMPIRAAHAVLFELGLLVFTLPFFAWYLQIGLWQAFVLDVAFVVFYVIYAFVFNWVYDQVFPLPKGA</sequence>
<feature type="transmembrane region" description="Helical" evidence="1">
    <location>
        <begin position="37"/>
        <end position="57"/>
    </location>
</feature>
<dbReference type="RefSeq" id="WP_036740736.1">
    <property type="nucleotide sequence ID" value="NZ_FOJO01000012.1"/>
</dbReference>
<keyword evidence="1" id="KW-0472">Membrane</keyword>